<evidence type="ECO:0000256" key="1">
    <source>
        <dbReference type="RuleBase" id="RU000383"/>
    </source>
</evidence>
<evidence type="ECO:0000256" key="2">
    <source>
        <dbReference type="SAM" id="MobiDB-lite"/>
    </source>
</evidence>
<protein>
    <recommendedName>
        <fullName evidence="4">Cyclin-like domain-containing protein</fullName>
    </recommendedName>
</protein>
<dbReference type="PANTHER" id="PTHR10177">
    <property type="entry name" value="CYCLINS"/>
    <property type="match status" value="1"/>
</dbReference>
<name>A0A9W7ENF6_9STRA</name>
<dbReference type="EMBL" id="BRXX01000028">
    <property type="protein sequence ID" value="GMH83653.1"/>
    <property type="molecule type" value="Genomic_DNA"/>
</dbReference>
<dbReference type="SUPFAM" id="SSF47954">
    <property type="entry name" value="Cyclin-like"/>
    <property type="match status" value="1"/>
</dbReference>
<keyword evidence="6" id="KW-1185">Reference proteome</keyword>
<accession>A0A9W7ENF6</accession>
<keyword evidence="3" id="KW-1133">Transmembrane helix</keyword>
<comment type="caution">
    <text evidence="5">The sequence shown here is derived from an EMBL/GenBank/DDBJ whole genome shotgun (WGS) entry which is preliminary data.</text>
</comment>
<proteinExistence type="inferred from homology"/>
<feature type="region of interest" description="Disordered" evidence="2">
    <location>
        <begin position="333"/>
        <end position="354"/>
    </location>
</feature>
<feature type="transmembrane region" description="Helical" evidence="3">
    <location>
        <begin position="52"/>
        <end position="72"/>
    </location>
</feature>
<evidence type="ECO:0000256" key="3">
    <source>
        <dbReference type="SAM" id="Phobius"/>
    </source>
</evidence>
<dbReference type="InterPro" id="IPR036915">
    <property type="entry name" value="Cyclin-like_sf"/>
</dbReference>
<dbReference type="Gene3D" id="1.10.472.10">
    <property type="entry name" value="Cyclin-like"/>
    <property type="match status" value="2"/>
</dbReference>
<dbReference type="InterPro" id="IPR013763">
    <property type="entry name" value="Cyclin-like_dom"/>
</dbReference>
<dbReference type="InterPro" id="IPR039361">
    <property type="entry name" value="Cyclin"/>
</dbReference>
<dbReference type="Pfam" id="PF00134">
    <property type="entry name" value="Cyclin_N"/>
    <property type="match status" value="1"/>
</dbReference>
<evidence type="ECO:0000259" key="4">
    <source>
        <dbReference type="SMART" id="SM00385"/>
    </source>
</evidence>
<keyword evidence="3" id="KW-0472">Membrane</keyword>
<sequence length="411" mass="45909">MLENLKEERRPQIFSYLSKSFTSYNIGDELVRGKRNKVREVQDSAGRWDRKFLIWSAPTSLPLVSIGFFPLFSLQELVGIFASIRDGEAAYQIPASLDKEVGLDQRWRNKLVDWSYQVVDHYGYPREAVAISMNILDRFSANAGLNKKLHQLAALATLHLALKSGGNAVRLQDLVALSRGYFSSEQVIYTESKVLEAVNWRVHPTMAAAIIPYFFLLLPEPSRTPAEQDGSVYEQETIEMDADLPQIMSDYAIFLTELAVSDSTLVAYDEVSIALAATMISLFNHPVSDEQCNEFVKAVARVARLDVNAKSVMACQQKLHSLALAYHNEEEQEEEANKALGTVSPQTGAPQPYRDSASPYGVENFQMSPKNHMSGHAASSLKRQRVCSIGDSTEIVNSILNDPDRSDDMIH</sequence>
<dbReference type="Proteomes" id="UP001165160">
    <property type="component" value="Unassembled WGS sequence"/>
</dbReference>
<gene>
    <name evidence="5" type="ORF">TrVE_jg11392</name>
</gene>
<dbReference type="InterPro" id="IPR006671">
    <property type="entry name" value="Cyclin_N"/>
</dbReference>
<organism evidence="5 6">
    <name type="scientific">Triparma verrucosa</name>
    <dbReference type="NCBI Taxonomy" id="1606542"/>
    <lineage>
        <taxon>Eukaryota</taxon>
        <taxon>Sar</taxon>
        <taxon>Stramenopiles</taxon>
        <taxon>Ochrophyta</taxon>
        <taxon>Bolidophyceae</taxon>
        <taxon>Parmales</taxon>
        <taxon>Triparmaceae</taxon>
        <taxon>Triparma</taxon>
    </lineage>
</organism>
<dbReference type="AlphaFoldDB" id="A0A9W7ENF6"/>
<comment type="similarity">
    <text evidence="1">Belongs to the cyclin family.</text>
</comment>
<feature type="domain" description="Cyclin-like" evidence="4">
    <location>
        <begin position="113"/>
        <end position="196"/>
    </location>
</feature>
<evidence type="ECO:0000313" key="6">
    <source>
        <dbReference type="Proteomes" id="UP001165160"/>
    </source>
</evidence>
<dbReference type="SMART" id="SM00385">
    <property type="entry name" value="CYCLIN"/>
    <property type="match status" value="1"/>
</dbReference>
<keyword evidence="3" id="KW-0812">Transmembrane</keyword>
<evidence type="ECO:0000313" key="5">
    <source>
        <dbReference type="EMBL" id="GMH83653.1"/>
    </source>
</evidence>
<reference evidence="6" key="1">
    <citation type="journal article" date="2023" name="Commun. Biol.">
        <title>Genome analysis of Parmales, the sister group of diatoms, reveals the evolutionary specialization of diatoms from phago-mixotrophs to photoautotrophs.</title>
        <authorList>
            <person name="Ban H."/>
            <person name="Sato S."/>
            <person name="Yoshikawa S."/>
            <person name="Yamada K."/>
            <person name="Nakamura Y."/>
            <person name="Ichinomiya M."/>
            <person name="Sato N."/>
            <person name="Blanc-Mathieu R."/>
            <person name="Endo H."/>
            <person name="Kuwata A."/>
            <person name="Ogata H."/>
        </authorList>
    </citation>
    <scope>NUCLEOTIDE SEQUENCE [LARGE SCALE GENOMIC DNA]</scope>
    <source>
        <strain evidence="6">NIES 3699</strain>
    </source>
</reference>
<keyword evidence="1" id="KW-0195">Cyclin</keyword>